<feature type="transmembrane region" description="Helical" evidence="7">
    <location>
        <begin position="77"/>
        <end position="97"/>
    </location>
</feature>
<keyword evidence="5 7" id="KW-1133">Transmembrane helix</keyword>
<accession>A0ABX2P8F2</accession>
<dbReference type="PANTHER" id="PTHR37937:SF1">
    <property type="entry name" value="CONJUGATIVE TRANSFER: DNA TRANSPORT"/>
    <property type="match status" value="1"/>
</dbReference>
<keyword evidence="4 7" id="KW-0812">Transmembrane</keyword>
<evidence type="ECO:0000256" key="6">
    <source>
        <dbReference type="ARBA" id="ARBA00023136"/>
    </source>
</evidence>
<evidence type="ECO:0000256" key="4">
    <source>
        <dbReference type="ARBA" id="ARBA00022692"/>
    </source>
</evidence>
<dbReference type="InterPro" id="IPR027417">
    <property type="entry name" value="P-loop_NTPase"/>
</dbReference>
<dbReference type="InterPro" id="IPR051539">
    <property type="entry name" value="T4SS-coupling_protein"/>
</dbReference>
<evidence type="ECO:0000313" key="9">
    <source>
        <dbReference type="Proteomes" id="UP001516351"/>
    </source>
</evidence>
<keyword evidence="6 7" id="KW-0472">Membrane</keyword>
<dbReference type="EMBL" id="JABXXV010000011">
    <property type="protein sequence ID" value="NVN48231.1"/>
    <property type="molecule type" value="Genomic_DNA"/>
</dbReference>
<proteinExistence type="inferred from homology"/>
<evidence type="ECO:0000256" key="3">
    <source>
        <dbReference type="ARBA" id="ARBA00022475"/>
    </source>
</evidence>
<dbReference type="Proteomes" id="UP001516351">
    <property type="component" value="Unassembled WGS sequence"/>
</dbReference>
<evidence type="ECO:0000256" key="1">
    <source>
        <dbReference type="ARBA" id="ARBA00004651"/>
    </source>
</evidence>
<dbReference type="Gene3D" id="3.40.50.300">
    <property type="entry name" value="P-loop containing nucleotide triphosphate hydrolases"/>
    <property type="match status" value="1"/>
</dbReference>
<feature type="transmembrane region" description="Helical" evidence="7">
    <location>
        <begin position="17"/>
        <end position="39"/>
    </location>
</feature>
<dbReference type="PANTHER" id="PTHR37937">
    <property type="entry name" value="CONJUGATIVE TRANSFER: DNA TRANSPORT"/>
    <property type="match status" value="1"/>
</dbReference>
<comment type="caution">
    <text evidence="8">The sequence shown here is derived from an EMBL/GenBank/DDBJ whole genome shotgun (WGS) entry which is preliminary data.</text>
</comment>
<dbReference type="NCBIfam" id="NF010453">
    <property type="entry name" value="PRK13880.1"/>
    <property type="match status" value="1"/>
</dbReference>
<evidence type="ECO:0000256" key="7">
    <source>
        <dbReference type="SAM" id="Phobius"/>
    </source>
</evidence>
<evidence type="ECO:0000256" key="5">
    <source>
        <dbReference type="ARBA" id="ARBA00022989"/>
    </source>
</evidence>
<protein>
    <submittedName>
        <fullName evidence="8">Type IV secretory system conjugative DNA transfer family protein</fullName>
    </submittedName>
</protein>
<evidence type="ECO:0000256" key="2">
    <source>
        <dbReference type="ARBA" id="ARBA00008806"/>
    </source>
</evidence>
<dbReference type="InterPro" id="IPR003688">
    <property type="entry name" value="TraG/VirD4"/>
</dbReference>
<dbReference type="Pfam" id="PF02534">
    <property type="entry name" value="T4SS-DNA_transf"/>
    <property type="match status" value="1"/>
</dbReference>
<dbReference type="SUPFAM" id="SSF52540">
    <property type="entry name" value="P-loop containing nucleoside triphosphate hydrolases"/>
    <property type="match status" value="1"/>
</dbReference>
<keyword evidence="9" id="KW-1185">Reference proteome</keyword>
<organism evidence="8 9">
    <name type="scientific">Asaia spathodeae</name>
    <dbReference type="NCBI Taxonomy" id="657016"/>
    <lineage>
        <taxon>Bacteria</taxon>
        <taxon>Pseudomonadati</taxon>
        <taxon>Pseudomonadota</taxon>
        <taxon>Alphaproteobacteria</taxon>
        <taxon>Acetobacterales</taxon>
        <taxon>Acetobacteraceae</taxon>
        <taxon>Asaia</taxon>
    </lineage>
</organism>
<comment type="subcellular location">
    <subcellularLocation>
        <location evidence="1">Cell membrane</location>
        <topology evidence="1">Multi-pass membrane protein</topology>
    </subcellularLocation>
</comment>
<name>A0ABX2P8F2_9PROT</name>
<keyword evidence="3" id="KW-1003">Cell membrane</keyword>
<evidence type="ECO:0000313" key="8">
    <source>
        <dbReference type="EMBL" id="NVN48231.1"/>
    </source>
</evidence>
<reference evidence="8 9" key="1">
    <citation type="submission" date="2020-06" db="EMBL/GenBank/DDBJ databases">
        <title>Synonyms of Asaia species.</title>
        <authorList>
            <person name="Sombolestani A."/>
        </authorList>
    </citation>
    <scope>NUCLEOTIDE SEQUENCE [LARGE SCALE GENOMIC DNA]</scope>
    <source>
        <strain evidence="8 9">LMG 27047</strain>
    </source>
</reference>
<sequence length="638" mass="71027">MQRGEPAKTKKTGLRQLLLLTAMGLGVIAINGAATHYVAERFGRDPSYLGPSGAGGFYAPLSWLGWQLRLGVYNKPLFYMLDWCVFGGVAFTLIIGLGAMMSAGRRKAAPIEGLHGTAKFSETEDEIKAAGLLLPEAAASNAVTVGGWTDPTGRLRYLRHEGPEHVMVVAPTRSGKGVGLIVPTLLSWTRSAVVHDIKGELWAMTSGWRQKHAKNIVLKFDPASPEGSCGYNILSEVRLNTPYEVGDTQNLVTIIVDPDGKGIEGDHWASSAHSLLVGLILYRLRLASSEGQEVPSLFDIGWSLSDPTKKDRELWDEMLAYRLPGTDQIDPVIGQTARDMIGLIERGEEEYTSVMSTTKRFLNIYRDPIIRKNISSSDFKMWDIVNSEKPVTLYFVIRPSDKERLRPLVRLMMNQIMRVLTRDPLTFDSSNQPIRPHKHRLLMMMDEFPSFKKLEVFEESMAFVAGYGIKCYVVIQDFNQLWKEYTDNEAITSNCHVRVVYAPNRQETADEISAMTGTMTVVAEDISESGKQFGMTDSVSRSYQNVSRPLMTPHEVSTMKSPKKDSRDMITEAGDMLVFVAGHNVIYGTQPLYFQDATFLARAKVSPPRTTDRIQSSQIAMSVGQNVPVLPSTYRVPV</sequence>
<dbReference type="CDD" id="cd01127">
    <property type="entry name" value="TrwB_TraG_TraD_VirD4"/>
    <property type="match status" value="2"/>
</dbReference>
<gene>
    <name evidence="8" type="ORF">HW542_15630</name>
</gene>
<comment type="similarity">
    <text evidence="2">Belongs to the VirD4/TraG family.</text>
</comment>